<accession>A0A080YXQ3</accession>
<evidence type="ECO:0000313" key="1">
    <source>
        <dbReference type="EMBL" id="ETO59164.1"/>
    </source>
</evidence>
<gene>
    <name evidence="1" type="ORF">F444_22461</name>
</gene>
<dbReference type="AlphaFoldDB" id="A0A080YXQ3"/>
<comment type="caution">
    <text evidence="1">The sequence shown here is derived from an EMBL/GenBank/DDBJ whole genome shotgun (WGS) entry which is preliminary data.</text>
</comment>
<name>A0A080YXQ3_PHYNI</name>
<sequence>MVPPPSEKCYGLVRWLSFKETILLSLAPVRLTDKVHGTGLKPGTLPNHAGFSRCTRLPTPLYRD</sequence>
<evidence type="ECO:0000313" key="2">
    <source>
        <dbReference type="Proteomes" id="UP000028582"/>
    </source>
</evidence>
<dbReference type="Proteomes" id="UP000028582">
    <property type="component" value="Unassembled WGS sequence"/>
</dbReference>
<proteinExistence type="predicted"/>
<reference evidence="1 2" key="1">
    <citation type="submission" date="2013-11" db="EMBL/GenBank/DDBJ databases">
        <title>The Genome Sequence of Phytophthora parasitica P1976.</title>
        <authorList>
            <consortium name="The Broad Institute Genomics Platform"/>
            <person name="Russ C."/>
            <person name="Tyler B."/>
            <person name="Panabieres F."/>
            <person name="Shan W."/>
            <person name="Tripathy S."/>
            <person name="Grunwald N."/>
            <person name="Machado M."/>
            <person name="Johnson C.S."/>
            <person name="Walker B."/>
            <person name="Young S."/>
            <person name="Zeng Q."/>
            <person name="Gargeya S."/>
            <person name="Fitzgerald M."/>
            <person name="Haas B."/>
            <person name="Abouelleil A."/>
            <person name="Allen A.W."/>
            <person name="Alvarado L."/>
            <person name="Arachchi H.M."/>
            <person name="Berlin A.M."/>
            <person name="Chapman S.B."/>
            <person name="Gainer-Dewar J."/>
            <person name="Goldberg J."/>
            <person name="Griggs A."/>
            <person name="Gujja S."/>
            <person name="Hansen M."/>
            <person name="Howarth C."/>
            <person name="Imamovic A."/>
            <person name="Ireland A."/>
            <person name="Larimer J."/>
            <person name="McCowan C."/>
            <person name="Murphy C."/>
            <person name="Pearson M."/>
            <person name="Poon T.W."/>
            <person name="Priest M."/>
            <person name="Roberts A."/>
            <person name="Saif S."/>
            <person name="Shea T."/>
            <person name="Sisk P."/>
            <person name="Sykes S."/>
            <person name="Wortman J."/>
            <person name="Nusbaum C."/>
            <person name="Birren B."/>
        </authorList>
    </citation>
    <scope>NUCLEOTIDE SEQUENCE [LARGE SCALE GENOMIC DNA]</scope>
    <source>
        <strain evidence="1 2">P1976</strain>
    </source>
</reference>
<protein>
    <submittedName>
        <fullName evidence="1">Uncharacterized protein</fullName>
    </submittedName>
</protein>
<organism evidence="1 2">
    <name type="scientific">Phytophthora nicotianae P1976</name>
    <dbReference type="NCBI Taxonomy" id="1317066"/>
    <lineage>
        <taxon>Eukaryota</taxon>
        <taxon>Sar</taxon>
        <taxon>Stramenopiles</taxon>
        <taxon>Oomycota</taxon>
        <taxon>Peronosporomycetes</taxon>
        <taxon>Peronosporales</taxon>
        <taxon>Peronosporaceae</taxon>
        <taxon>Phytophthora</taxon>
    </lineage>
</organism>
<dbReference type="EMBL" id="ANJA01004319">
    <property type="protein sequence ID" value="ETO59164.1"/>
    <property type="molecule type" value="Genomic_DNA"/>
</dbReference>